<accession>A0ABX1BI67</accession>
<dbReference type="Proteomes" id="UP000696294">
    <property type="component" value="Unassembled WGS sequence"/>
</dbReference>
<dbReference type="EMBL" id="JAATEP010000038">
    <property type="protein sequence ID" value="NJP95449.1"/>
    <property type="molecule type" value="Genomic_DNA"/>
</dbReference>
<evidence type="ECO:0000313" key="1">
    <source>
        <dbReference type="EMBL" id="NJP95449.1"/>
    </source>
</evidence>
<sequence length="46" mass="5309">MRRRSHDANSSLDIRTISPWVKGSRLLGDFKSHPPYQADLRLYPGL</sequence>
<comment type="caution">
    <text evidence="1">The sequence shown here is derived from an EMBL/GenBank/DDBJ whole genome shotgun (WGS) entry which is preliminary data.</text>
</comment>
<keyword evidence="2" id="KW-1185">Reference proteome</keyword>
<name>A0ABX1BI67_9ACTN</name>
<dbReference type="RefSeq" id="WP_168017185.1">
    <property type="nucleotide sequence ID" value="NZ_JAATEP010000038.1"/>
</dbReference>
<gene>
    <name evidence="1" type="ORF">HCN51_39455</name>
</gene>
<organism evidence="1 2">
    <name type="scientific">Nonomuraea composti</name>
    <dbReference type="NCBI Taxonomy" id="2720023"/>
    <lineage>
        <taxon>Bacteria</taxon>
        <taxon>Bacillati</taxon>
        <taxon>Actinomycetota</taxon>
        <taxon>Actinomycetes</taxon>
        <taxon>Streptosporangiales</taxon>
        <taxon>Streptosporangiaceae</taxon>
        <taxon>Nonomuraea</taxon>
    </lineage>
</organism>
<proteinExistence type="predicted"/>
<reference evidence="1 2" key="1">
    <citation type="submission" date="2020-03" db="EMBL/GenBank/DDBJ databases">
        <title>WGS of actinomycetes isolated from Thailand.</title>
        <authorList>
            <person name="Thawai C."/>
        </authorList>
    </citation>
    <scope>NUCLEOTIDE SEQUENCE [LARGE SCALE GENOMIC DNA]</scope>
    <source>
        <strain evidence="1 2">FMUSA5-5</strain>
    </source>
</reference>
<evidence type="ECO:0000313" key="2">
    <source>
        <dbReference type="Proteomes" id="UP000696294"/>
    </source>
</evidence>
<protein>
    <submittedName>
        <fullName evidence="1">Uncharacterized protein</fullName>
    </submittedName>
</protein>